<reference evidence="9 10" key="1">
    <citation type="submission" date="2023-05" db="EMBL/GenBank/DDBJ databases">
        <title>Lithophilousrod everest ZFBP1038 complete genpme.</title>
        <authorList>
            <person name="Tian M."/>
        </authorList>
    </citation>
    <scope>NUCLEOTIDE SEQUENCE [LARGE SCALE GENOMIC DNA]</scope>
    <source>
        <strain evidence="9 10">ZFBP1038</strain>
    </source>
</reference>
<gene>
    <name evidence="9" type="ORF">LWF01_13620</name>
</gene>
<evidence type="ECO:0000256" key="2">
    <source>
        <dbReference type="ARBA" id="ARBA00022448"/>
    </source>
</evidence>
<dbReference type="EMBL" id="CP090958">
    <property type="protein sequence ID" value="WGW11127.1"/>
    <property type="molecule type" value="Genomic_DNA"/>
</dbReference>
<keyword evidence="10" id="KW-1185">Reference proteome</keyword>
<dbReference type="PANTHER" id="PTHR30450">
    <property type="entry name" value="ABC TRANSPORTER PERMEASE"/>
    <property type="match status" value="1"/>
</dbReference>
<keyword evidence="5 7" id="KW-1133">Transmembrane helix</keyword>
<proteinExistence type="inferred from homology"/>
<keyword evidence="3" id="KW-1003">Cell membrane</keyword>
<feature type="transmembrane region" description="Helical" evidence="7">
    <location>
        <begin position="38"/>
        <end position="61"/>
    </location>
</feature>
<protein>
    <submittedName>
        <fullName evidence="9">Methionine ABC transporter permease</fullName>
    </submittedName>
</protein>
<dbReference type="CDD" id="cd06261">
    <property type="entry name" value="TM_PBP2"/>
    <property type="match status" value="1"/>
</dbReference>
<keyword evidence="4 7" id="KW-0812">Transmembrane</keyword>
<dbReference type="InterPro" id="IPR035906">
    <property type="entry name" value="MetI-like_sf"/>
</dbReference>
<feature type="domain" description="ABC transmembrane type-1" evidence="8">
    <location>
        <begin position="34"/>
        <end position="228"/>
    </location>
</feature>
<dbReference type="SUPFAM" id="SSF161098">
    <property type="entry name" value="MetI-like"/>
    <property type="match status" value="1"/>
</dbReference>
<dbReference type="PANTHER" id="PTHR30450:SF1">
    <property type="entry name" value="D-METHIONINE TRANSPORT SYSTEM PERMEASE PROTEIN METI-RELATED"/>
    <property type="match status" value="1"/>
</dbReference>
<evidence type="ECO:0000256" key="3">
    <source>
        <dbReference type="ARBA" id="ARBA00022475"/>
    </source>
</evidence>
<dbReference type="Pfam" id="PF00528">
    <property type="entry name" value="BPD_transp_1"/>
    <property type="match status" value="1"/>
</dbReference>
<feature type="transmembrane region" description="Helical" evidence="7">
    <location>
        <begin position="108"/>
        <end position="126"/>
    </location>
</feature>
<dbReference type="NCBIfam" id="NF008049">
    <property type="entry name" value="PRK10782.1"/>
    <property type="match status" value="1"/>
</dbReference>
<organism evidence="9 10">
    <name type="scientific">Saxibacter everestensis</name>
    <dbReference type="NCBI Taxonomy" id="2909229"/>
    <lineage>
        <taxon>Bacteria</taxon>
        <taxon>Bacillati</taxon>
        <taxon>Actinomycetota</taxon>
        <taxon>Actinomycetes</taxon>
        <taxon>Micrococcales</taxon>
        <taxon>Brevibacteriaceae</taxon>
        <taxon>Saxibacter</taxon>
    </lineage>
</organism>
<dbReference type="PROSITE" id="PS50928">
    <property type="entry name" value="ABC_TM1"/>
    <property type="match status" value="1"/>
</dbReference>
<feature type="transmembrane region" description="Helical" evidence="7">
    <location>
        <begin position="209"/>
        <end position="228"/>
    </location>
</feature>
<feature type="transmembrane region" description="Helical" evidence="7">
    <location>
        <begin position="166"/>
        <end position="189"/>
    </location>
</feature>
<dbReference type="InterPro" id="IPR051322">
    <property type="entry name" value="AA_ABC_Transporter_Permease"/>
</dbReference>
<keyword evidence="2 7" id="KW-0813">Transport</keyword>
<name>A0ABY8QQA5_9MICO</name>
<evidence type="ECO:0000256" key="6">
    <source>
        <dbReference type="ARBA" id="ARBA00023136"/>
    </source>
</evidence>
<accession>A0ABY8QQA5</accession>
<evidence type="ECO:0000313" key="9">
    <source>
        <dbReference type="EMBL" id="WGW11127.1"/>
    </source>
</evidence>
<sequence length="238" mass="25449">MNAELTGVSAILAAAKDPQWFNNPVIQDQVLPATLETIYMTVVASIVAALLGLPLGIWLHVTSPKGLSPQVAVYRMLSLIIDIGRSIPFIILMIALIPFTRFMVDTALGWYAAAVPLSVGAIPFFARLVENALREVGLGKVEAAQMMGASKRQIIRDVLYKEARPGIVGGLTITIVTLIAYTAMAGAVGGGGLGALAISYGYQRYQGDVMIVCIVLLVALVAIVQFFGDRIARLIDHR</sequence>
<evidence type="ECO:0000256" key="7">
    <source>
        <dbReference type="RuleBase" id="RU363032"/>
    </source>
</evidence>
<evidence type="ECO:0000259" key="8">
    <source>
        <dbReference type="PROSITE" id="PS50928"/>
    </source>
</evidence>
<evidence type="ECO:0000256" key="4">
    <source>
        <dbReference type="ARBA" id="ARBA00022692"/>
    </source>
</evidence>
<dbReference type="RefSeq" id="WP_349637910.1">
    <property type="nucleotide sequence ID" value="NZ_CP090958.1"/>
</dbReference>
<keyword evidence="6 7" id="KW-0472">Membrane</keyword>
<dbReference type="Proteomes" id="UP001209083">
    <property type="component" value="Chromosome"/>
</dbReference>
<feature type="transmembrane region" description="Helical" evidence="7">
    <location>
        <begin position="73"/>
        <end position="96"/>
    </location>
</feature>
<evidence type="ECO:0000256" key="5">
    <source>
        <dbReference type="ARBA" id="ARBA00022989"/>
    </source>
</evidence>
<evidence type="ECO:0000313" key="10">
    <source>
        <dbReference type="Proteomes" id="UP001209083"/>
    </source>
</evidence>
<evidence type="ECO:0000256" key="1">
    <source>
        <dbReference type="ARBA" id="ARBA00004651"/>
    </source>
</evidence>
<comment type="subcellular location">
    <subcellularLocation>
        <location evidence="1 7">Cell membrane</location>
        <topology evidence="1 7">Multi-pass membrane protein</topology>
    </subcellularLocation>
</comment>
<dbReference type="InterPro" id="IPR000515">
    <property type="entry name" value="MetI-like"/>
</dbReference>
<dbReference type="Gene3D" id="1.10.3720.10">
    <property type="entry name" value="MetI-like"/>
    <property type="match status" value="1"/>
</dbReference>
<comment type="similarity">
    <text evidence="7">Belongs to the binding-protein-dependent transport system permease family.</text>
</comment>